<feature type="transmembrane region" description="Helical" evidence="1">
    <location>
        <begin position="125"/>
        <end position="144"/>
    </location>
</feature>
<gene>
    <name evidence="3" type="ORF">FLL45_18120</name>
</gene>
<dbReference type="GO" id="GO:0000155">
    <property type="term" value="F:phosphorelay sensor kinase activity"/>
    <property type="evidence" value="ECO:0007669"/>
    <property type="project" value="InterPro"/>
</dbReference>
<dbReference type="EMBL" id="VIKR01000005">
    <property type="protein sequence ID" value="TQV72137.1"/>
    <property type="molecule type" value="Genomic_DNA"/>
</dbReference>
<feature type="domain" description="Signal transduction histidine kinase internal region" evidence="2">
    <location>
        <begin position="159"/>
        <end position="237"/>
    </location>
</feature>
<keyword evidence="1" id="KW-1133">Transmembrane helix</keyword>
<keyword evidence="1" id="KW-0472">Membrane</keyword>
<comment type="caution">
    <text evidence="3">The sequence shown here is derived from an EMBL/GenBank/DDBJ whole genome shotgun (WGS) entry which is preliminary data.</text>
</comment>
<dbReference type="SUPFAM" id="SSF55874">
    <property type="entry name" value="ATPase domain of HSP90 chaperone/DNA topoisomerase II/histidine kinase"/>
    <property type="match status" value="1"/>
</dbReference>
<keyword evidence="4" id="KW-1185">Reference proteome</keyword>
<dbReference type="Gene3D" id="3.30.565.10">
    <property type="entry name" value="Histidine kinase-like ATPase, C-terminal domain"/>
    <property type="match status" value="1"/>
</dbReference>
<accession>A0A545T4I1</accession>
<dbReference type="Proteomes" id="UP000317839">
    <property type="component" value="Unassembled WGS sequence"/>
</dbReference>
<dbReference type="PANTHER" id="PTHR34220">
    <property type="entry name" value="SENSOR HISTIDINE KINASE YPDA"/>
    <property type="match status" value="1"/>
</dbReference>
<sequence>MLPVKKAKDAQEFFLPDFCQPQSLFLVVLVGELLAVIFTLLNFQPQANLWNLLGIYSISIQIIALISVSLLCWLRPWLAKYSDWVSGALSLSVILFATLVFTYVVIRYYWQIPIDLTQQAQSNIFLRHVLIAGLIGAVALRYFYLQQQYRQKLASEASARLEALQARIRPHFLFNSMNVIASLTRIDPAKAEAAIEDLSDLFRATLENKQDLIPFSEELQNAERYLAIEKIRLGDRMQVKKSVSADCLQVLVPPLSVQPLVENAVYHGIQMLPDGGTVDITAELEGDLMKICVANPRAREPSHKGHGIALKNIGQRLEVIYSGKANLHRRSDEDFYKVTMSIPLKQADESK</sequence>
<keyword evidence="3" id="KW-0808">Transferase</keyword>
<dbReference type="RefSeq" id="WP_142943466.1">
    <property type="nucleotide sequence ID" value="NZ_VIKR01000005.1"/>
</dbReference>
<organism evidence="3 4">
    <name type="scientific">Aliikangiella marina</name>
    <dbReference type="NCBI Taxonomy" id="1712262"/>
    <lineage>
        <taxon>Bacteria</taxon>
        <taxon>Pseudomonadati</taxon>
        <taxon>Pseudomonadota</taxon>
        <taxon>Gammaproteobacteria</taxon>
        <taxon>Oceanospirillales</taxon>
        <taxon>Pleioneaceae</taxon>
        <taxon>Aliikangiella</taxon>
    </lineage>
</organism>
<protein>
    <submittedName>
        <fullName evidence="3">Sensor histidine kinase</fullName>
    </submittedName>
</protein>
<reference evidence="3 4" key="1">
    <citation type="submission" date="2019-06" db="EMBL/GenBank/DDBJ databases">
        <title>Draft genome of Aliikangiella marina GYP-15.</title>
        <authorList>
            <person name="Wang G."/>
        </authorList>
    </citation>
    <scope>NUCLEOTIDE SEQUENCE [LARGE SCALE GENOMIC DNA]</scope>
    <source>
        <strain evidence="3 4">GYP-15</strain>
    </source>
</reference>
<dbReference type="AlphaFoldDB" id="A0A545T4I1"/>
<keyword evidence="3" id="KW-0418">Kinase</keyword>
<dbReference type="InterPro" id="IPR036890">
    <property type="entry name" value="HATPase_C_sf"/>
</dbReference>
<feature type="transmembrane region" description="Helical" evidence="1">
    <location>
        <begin position="84"/>
        <end position="105"/>
    </location>
</feature>
<feature type="transmembrane region" description="Helical" evidence="1">
    <location>
        <begin position="49"/>
        <end position="72"/>
    </location>
</feature>
<evidence type="ECO:0000259" key="2">
    <source>
        <dbReference type="Pfam" id="PF06580"/>
    </source>
</evidence>
<dbReference type="GO" id="GO:0016020">
    <property type="term" value="C:membrane"/>
    <property type="evidence" value="ECO:0007669"/>
    <property type="project" value="InterPro"/>
</dbReference>
<evidence type="ECO:0000313" key="4">
    <source>
        <dbReference type="Proteomes" id="UP000317839"/>
    </source>
</evidence>
<dbReference type="InterPro" id="IPR050640">
    <property type="entry name" value="Bact_2-comp_sensor_kinase"/>
</dbReference>
<keyword evidence="1" id="KW-0812">Transmembrane</keyword>
<dbReference type="PANTHER" id="PTHR34220:SF7">
    <property type="entry name" value="SENSOR HISTIDINE KINASE YPDA"/>
    <property type="match status" value="1"/>
</dbReference>
<proteinExistence type="predicted"/>
<dbReference type="InterPro" id="IPR010559">
    <property type="entry name" value="Sig_transdc_His_kin_internal"/>
</dbReference>
<dbReference type="Pfam" id="PF06580">
    <property type="entry name" value="His_kinase"/>
    <property type="match status" value="1"/>
</dbReference>
<feature type="transmembrane region" description="Helical" evidence="1">
    <location>
        <begin position="24"/>
        <end position="43"/>
    </location>
</feature>
<evidence type="ECO:0000313" key="3">
    <source>
        <dbReference type="EMBL" id="TQV72137.1"/>
    </source>
</evidence>
<evidence type="ECO:0000256" key="1">
    <source>
        <dbReference type="SAM" id="Phobius"/>
    </source>
</evidence>
<name>A0A545T4I1_9GAMM</name>
<dbReference type="OrthoDB" id="2514702at2"/>